<accession>A0ABR6DAK0</accession>
<name>A0ABR6DAK0_9HYPH</name>
<dbReference type="EMBL" id="JACJIM010000003">
    <property type="protein sequence ID" value="MBA9063119.1"/>
    <property type="molecule type" value="Genomic_DNA"/>
</dbReference>
<reference evidence="1 2" key="1">
    <citation type="submission" date="2020-08" db="EMBL/GenBank/DDBJ databases">
        <title>Genomic Encyclopedia of Type Strains, Phase IV (KMG-IV): sequencing the most valuable type-strain genomes for metagenomic binning, comparative biology and taxonomic classification.</title>
        <authorList>
            <person name="Goeker M."/>
        </authorList>
    </citation>
    <scope>NUCLEOTIDE SEQUENCE [LARGE SCALE GENOMIC DNA]</scope>
    <source>
        <strain evidence="1 2">DSM 5686</strain>
    </source>
</reference>
<keyword evidence="2" id="KW-1185">Reference proteome</keyword>
<comment type="caution">
    <text evidence="1">The sequence shown here is derived from an EMBL/GenBank/DDBJ whole genome shotgun (WGS) entry which is preliminary data.</text>
</comment>
<dbReference type="Proteomes" id="UP000565455">
    <property type="component" value="Unassembled WGS sequence"/>
</dbReference>
<dbReference type="GeneID" id="96604206"/>
<sequence>MLKRLVLRWLLRGQPATPAPIVHRGERELSTGPDLGAPAGPIAKLSYDEALRCFGVHQGGRL</sequence>
<evidence type="ECO:0000313" key="1">
    <source>
        <dbReference type="EMBL" id="MBA9063119.1"/>
    </source>
</evidence>
<organism evidence="1 2">
    <name type="scientific">Methylobacterium fujisawaense</name>
    <dbReference type="NCBI Taxonomy" id="107400"/>
    <lineage>
        <taxon>Bacteria</taxon>
        <taxon>Pseudomonadati</taxon>
        <taxon>Pseudomonadota</taxon>
        <taxon>Alphaproteobacteria</taxon>
        <taxon>Hyphomicrobiales</taxon>
        <taxon>Methylobacteriaceae</taxon>
        <taxon>Methylobacterium</taxon>
    </lineage>
</organism>
<evidence type="ECO:0000313" key="2">
    <source>
        <dbReference type="Proteomes" id="UP000565455"/>
    </source>
</evidence>
<protein>
    <submittedName>
        <fullName evidence="1">Uncharacterized protein</fullName>
    </submittedName>
</protein>
<gene>
    <name evidence="1" type="ORF">GGQ91_002507</name>
</gene>
<proteinExistence type="predicted"/>
<dbReference type="RefSeq" id="WP_182592053.1">
    <property type="nucleotide sequence ID" value="NZ_JACJIM010000003.1"/>
</dbReference>